<accession>A0A4C2A4G1</accession>
<evidence type="ECO:0000313" key="2">
    <source>
        <dbReference type="Proteomes" id="UP000299102"/>
    </source>
</evidence>
<sequence>MRGNSSADLLAADVRTKTKTVYEKRYRAKWVVAQRAGGLKSTLPTAPNARNTQLKYTPVAMRGLFQKLENHQDANLELLEILTLENKSCNTNTAVFSYRMPEGLLRRCDSGTSSKQGHLTD</sequence>
<proteinExistence type="predicted"/>
<name>A0A4C2A4G1_EUMVA</name>
<dbReference type="EMBL" id="BGZK01002463">
    <property type="protein sequence ID" value="GBP94104.1"/>
    <property type="molecule type" value="Genomic_DNA"/>
</dbReference>
<gene>
    <name evidence="1" type="ORF">EVAR_69930_1</name>
</gene>
<comment type="caution">
    <text evidence="1">The sequence shown here is derived from an EMBL/GenBank/DDBJ whole genome shotgun (WGS) entry which is preliminary data.</text>
</comment>
<reference evidence="1 2" key="1">
    <citation type="journal article" date="2019" name="Commun. Biol.">
        <title>The bagworm genome reveals a unique fibroin gene that provides high tensile strength.</title>
        <authorList>
            <person name="Kono N."/>
            <person name="Nakamura H."/>
            <person name="Ohtoshi R."/>
            <person name="Tomita M."/>
            <person name="Numata K."/>
            <person name="Arakawa K."/>
        </authorList>
    </citation>
    <scope>NUCLEOTIDE SEQUENCE [LARGE SCALE GENOMIC DNA]</scope>
</reference>
<dbReference type="Proteomes" id="UP000299102">
    <property type="component" value="Unassembled WGS sequence"/>
</dbReference>
<organism evidence="1 2">
    <name type="scientific">Eumeta variegata</name>
    <name type="common">Bagworm moth</name>
    <name type="synonym">Eumeta japonica</name>
    <dbReference type="NCBI Taxonomy" id="151549"/>
    <lineage>
        <taxon>Eukaryota</taxon>
        <taxon>Metazoa</taxon>
        <taxon>Ecdysozoa</taxon>
        <taxon>Arthropoda</taxon>
        <taxon>Hexapoda</taxon>
        <taxon>Insecta</taxon>
        <taxon>Pterygota</taxon>
        <taxon>Neoptera</taxon>
        <taxon>Endopterygota</taxon>
        <taxon>Lepidoptera</taxon>
        <taxon>Glossata</taxon>
        <taxon>Ditrysia</taxon>
        <taxon>Tineoidea</taxon>
        <taxon>Psychidae</taxon>
        <taxon>Oiketicinae</taxon>
        <taxon>Eumeta</taxon>
    </lineage>
</organism>
<protein>
    <submittedName>
        <fullName evidence="1">Uncharacterized protein</fullName>
    </submittedName>
</protein>
<keyword evidence="2" id="KW-1185">Reference proteome</keyword>
<dbReference type="AlphaFoldDB" id="A0A4C2A4G1"/>
<evidence type="ECO:0000313" key="1">
    <source>
        <dbReference type="EMBL" id="GBP94104.1"/>
    </source>
</evidence>